<evidence type="ECO:0000256" key="4">
    <source>
        <dbReference type="ARBA" id="ARBA00022679"/>
    </source>
</evidence>
<keyword evidence="9" id="KW-1185">Reference proteome</keyword>
<dbReference type="Gene3D" id="3.40.640.10">
    <property type="entry name" value="Type I PLP-dependent aspartate aminotransferase-like (Major domain)"/>
    <property type="match status" value="1"/>
</dbReference>
<proteinExistence type="inferred from homology"/>
<evidence type="ECO:0000313" key="9">
    <source>
        <dbReference type="Proteomes" id="UP000198995"/>
    </source>
</evidence>
<evidence type="ECO:0000313" key="8">
    <source>
        <dbReference type="EMBL" id="SDD15708.1"/>
    </source>
</evidence>
<dbReference type="EC" id="2.6.1.-" evidence="6"/>
<dbReference type="InterPro" id="IPR004838">
    <property type="entry name" value="NHTrfase_class1_PyrdxlP-BS"/>
</dbReference>
<organism evidence="8 9">
    <name type="scientific">Peptococcus niger</name>
    <dbReference type="NCBI Taxonomy" id="2741"/>
    <lineage>
        <taxon>Bacteria</taxon>
        <taxon>Bacillati</taxon>
        <taxon>Bacillota</taxon>
        <taxon>Clostridia</taxon>
        <taxon>Eubacteriales</taxon>
        <taxon>Peptococcaceae</taxon>
        <taxon>Peptococcus</taxon>
    </lineage>
</organism>
<dbReference type="InterPro" id="IPR004839">
    <property type="entry name" value="Aminotransferase_I/II_large"/>
</dbReference>
<keyword evidence="4 6" id="KW-0808">Transferase</keyword>
<dbReference type="NCBIfam" id="NF005744">
    <property type="entry name" value="PRK07568.1"/>
    <property type="match status" value="1"/>
</dbReference>
<accession>A0A1G6SFQ8</accession>
<name>A0A1G6SFQ8_PEPNI</name>
<reference evidence="8 9" key="1">
    <citation type="submission" date="2016-10" db="EMBL/GenBank/DDBJ databases">
        <authorList>
            <person name="de Groot N.N."/>
        </authorList>
    </citation>
    <scope>NUCLEOTIDE SEQUENCE [LARGE SCALE GENOMIC DNA]</scope>
    <source>
        <strain evidence="8 9">DSM 20475</strain>
    </source>
</reference>
<evidence type="ECO:0000259" key="7">
    <source>
        <dbReference type="Pfam" id="PF00155"/>
    </source>
</evidence>
<dbReference type="STRING" id="2741.SAMN04489866_101321"/>
<feature type="domain" description="Aminotransferase class I/classII large" evidence="7">
    <location>
        <begin position="32"/>
        <end position="339"/>
    </location>
</feature>
<dbReference type="AlphaFoldDB" id="A0A1G6SFQ8"/>
<dbReference type="PROSITE" id="PS00105">
    <property type="entry name" value="AA_TRANSFER_CLASS_1"/>
    <property type="match status" value="1"/>
</dbReference>
<dbReference type="Gene3D" id="3.90.1150.10">
    <property type="entry name" value="Aspartate Aminotransferase, domain 1"/>
    <property type="match status" value="1"/>
</dbReference>
<dbReference type="GO" id="GO:0006520">
    <property type="term" value="P:amino acid metabolic process"/>
    <property type="evidence" value="ECO:0007669"/>
    <property type="project" value="InterPro"/>
</dbReference>
<evidence type="ECO:0000256" key="6">
    <source>
        <dbReference type="RuleBase" id="RU000481"/>
    </source>
</evidence>
<dbReference type="CDD" id="cd00609">
    <property type="entry name" value="AAT_like"/>
    <property type="match status" value="1"/>
</dbReference>
<dbReference type="EMBL" id="FNAF01000001">
    <property type="protein sequence ID" value="SDD15708.1"/>
    <property type="molecule type" value="Genomic_DNA"/>
</dbReference>
<dbReference type="InterPro" id="IPR015424">
    <property type="entry name" value="PyrdxlP-dep_Trfase"/>
</dbReference>
<dbReference type="SUPFAM" id="SSF53383">
    <property type="entry name" value="PLP-dependent transferases"/>
    <property type="match status" value="1"/>
</dbReference>
<comment type="cofactor">
    <cofactor evidence="1 6">
        <name>pyridoxal 5'-phosphate</name>
        <dbReference type="ChEBI" id="CHEBI:597326"/>
    </cofactor>
</comment>
<gene>
    <name evidence="8" type="ORF">SAMN04489866_101321</name>
</gene>
<dbReference type="GO" id="GO:0008483">
    <property type="term" value="F:transaminase activity"/>
    <property type="evidence" value="ECO:0007669"/>
    <property type="project" value="UniProtKB-KW"/>
</dbReference>
<evidence type="ECO:0000256" key="1">
    <source>
        <dbReference type="ARBA" id="ARBA00001933"/>
    </source>
</evidence>
<keyword evidence="5" id="KW-0663">Pyridoxal phosphate</keyword>
<dbReference type="Proteomes" id="UP000198995">
    <property type="component" value="Unassembled WGS sequence"/>
</dbReference>
<protein>
    <recommendedName>
        <fullName evidence="6">Aminotransferase</fullName>
        <ecNumber evidence="6">2.6.1.-</ecNumber>
    </recommendedName>
</protein>
<comment type="similarity">
    <text evidence="2 6">Belongs to the class-I pyridoxal-phosphate-dependent aminotransferase family.</text>
</comment>
<sequence>MEMSSRVSHMQSSPIRRLVPYANAARKAGKKVYPLNIGQPDIKTPKGFFNAIRDVDLEVLAYADSAGDATLIEAIQAYYKTYDMDFDQDEIIITNGGSEALLFAIITLCDPGDNIVVAEPFYTNYNGFASAVNVEVRGITTKAEDGFHFPAREEIEKVLDDKTRAFILNNPGNPTGVVYTAEEIKMIVDIAIDKDIFIVADEVYREFVYDGLDYKSFGNFPEAEDRVVIVDSVSKRYSACGARIGSLASKNKDFMGGVLKLCQGRLCVPTIEMIGATELYRTPVDYFKEVNDEYRKRRDTVFNALKKMDGVICEEPKGAFYVAVKLPVDDAEKFIIWMLSDFDYQGETLMMAPLEGFYASQGLGKNEARIAYILETGELEKAMKVLEEALKAYPGRQVI</sequence>
<dbReference type="InterPro" id="IPR015422">
    <property type="entry name" value="PyrdxlP-dep_Trfase_small"/>
</dbReference>
<evidence type="ECO:0000256" key="5">
    <source>
        <dbReference type="ARBA" id="ARBA00022898"/>
    </source>
</evidence>
<dbReference type="OrthoDB" id="9803354at2"/>
<dbReference type="Pfam" id="PF00155">
    <property type="entry name" value="Aminotran_1_2"/>
    <property type="match status" value="1"/>
</dbReference>
<dbReference type="InterPro" id="IPR050596">
    <property type="entry name" value="AspAT/PAT-like"/>
</dbReference>
<keyword evidence="3 6" id="KW-0032">Aminotransferase</keyword>
<evidence type="ECO:0000256" key="3">
    <source>
        <dbReference type="ARBA" id="ARBA00022576"/>
    </source>
</evidence>
<dbReference type="InterPro" id="IPR015421">
    <property type="entry name" value="PyrdxlP-dep_Trfase_major"/>
</dbReference>
<dbReference type="GO" id="GO:0030170">
    <property type="term" value="F:pyridoxal phosphate binding"/>
    <property type="evidence" value="ECO:0007669"/>
    <property type="project" value="InterPro"/>
</dbReference>
<evidence type="ECO:0000256" key="2">
    <source>
        <dbReference type="ARBA" id="ARBA00007441"/>
    </source>
</evidence>
<dbReference type="RefSeq" id="WP_091790997.1">
    <property type="nucleotide sequence ID" value="NZ_FNAF01000001.1"/>
</dbReference>
<dbReference type="PANTHER" id="PTHR46383">
    <property type="entry name" value="ASPARTATE AMINOTRANSFERASE"/>
    <property type="match status" value="1"/>
</dbReference>